<dbReference type="InterPro" id="IPR050708">
    <property type="entry name" value="T6SS_VgrG/RHS"/>
</dbReference>
<dbReference type="Gene3D" id="2.180.10.10">
    <property type="entry name" value="RHS repeat-associated core"/>
    <property type="match status" value="1"/>
</dbReference>
<dbReference type="AlphaFoldDB" id="A0A0S2DJV1"/>
<dbReference type="PATRIC" id="fig|69.6.peg.3414"/>
<dbReference type="InterPro" id="IPR031325">
    <property type="entry name" value="RHS_repeat"/>
</dbReference>
<dbReference type="KEGG" id="lez:GLE_3467"/>
<dbReference type="PANTHER" id="PTHR32305">
    <property type="match status" value="1"/>
</dbReference>
<dbReference type="PANTHER" id="PTHR32305:SF15">
    <property type="entry name" value="PROTEIN RHSA-RELATED"/>
    <property type="match status" value="1"/>
</dbReference>
<dbReference type="EMBL" id="CP013140">
    <property type="protein sequence ID" value="ALN58812.1"/>
    <property type="molecule type" value="Genomic_DNA"/>
</dbReference>
<protein>
    <submittedName>
        <fullName evidence="1">Uncharacterized protein</fullName>
    </submittedName>
</protein>
<dbReference type="NCBIfam" id="TIGR01643">
    <property type="entry name" value="YD_repeat_2x"/>
    <property type="match status" value="1"/>
</dbReference>
<evidence type="ECO:0000313" key="2">
    <source>
        <dbReference type="Proteomes" id="UP000061569"/>
    </source>
</evidence>
<dbReference type="STRING" id="69.GLE_3467"/>
<dbReference type="InterPro" id="IPR006530">
    <property type="entry name" value="YD"/>
</dbReference>
<sequence>MKYSNEAGIRLGDGGTRLGRAAGIALVASMVLFSHTAAALETGQFVWDELGKRLQASQKVEPLGPNLAGDEVRLSNGALSFSVTDVSLPGNDKLPVALTRSFVVRDRKDVRNDGMLADWQIEAPNINGVFAPDWVGSSSANALKRCSVGGLPPAPSKYRTRDFWQGIQLDVPGGGELLLAATGNTVPGNATGYRWVAGNQVYLSCLGSIKNGSGEGFLAIAPDGTRYWLDWMAQNSEGMTKKMIGYSVEGPIWGRLDQRRNALYATRVEDRFGNYVEYTYANAWNEPVRLTSIQASDGRRLSLSYTGDVVSSVSDGIRTWTYATSAGSRKVLNSVVLPDSSRWQIEFGAFATAEIHYPEALYESPPMNEQGFPVGQVVMPIDIFRDCTEQHSGPYINSLTQPQSELVGSVKHPSGATVSFTVDVQRHGRSSVPLNCDGITTVGGNPPYWGYGNDPTDDTPIYPIAAFSFTLKRKVISGPGLETAAWNYAYQPNIGFVPYPGTTASYPVCPYDTSTQCALPPCTSESCAGASVTTVTGPNGEWRRYSYGNTYRYNEGKLIKEEVGSDAAHVLQTTTQRYDLSLVDQAYPAKYGRSLRFDEDGFQGEYHRPLLETTVGLQGAAFSRRVDSLDYFARPLSVTKYSSLGYSRTETIAYYDDLGLWTLGQLRSLTCAAPATCAGQVMLQKEFDPVKAVPVRFYSFGALLQTLTYNADGTIASVSDGRDSAVLDTTAVLSGWKRGYPQTIQYPDSTSKTASVDSRGWLTSTTDQNGYSTGYGYDAMGRVSSIAYPSGDTVAWSPKGAEFRALTDADAKPPGVVSGQWRESIVQGNYAKQTYFDAMWRPVLTHEYDSSDRTATLRAVSTAYDAQGRAVFQSYPSADAIPAASGTWTSYDVLGRTTRTRQDSELGPLDTVREYLPGFQTKLTDPKGNATLTRYMAFDEPVFDWPVSIDQPEGVHTEIDRDVYAKPLKIVRSGAGQ</sequence>
<dbReference type="Pfam" id="PF05593">
    <property type="entry name" value="RHS_repeat"/>
    <property type="match status" value="1"/>
</dbReference>
<gene>
    <name evidence="1" type="ORF">GLE_3467</name>
</gene>
<dbReference type="OrthoDB" id="6904246at2"/>
<name>A0A0S2DJV1_LYSEN</name>
<organism evidence="1 2">
    <name type="scientific">Lysobacter enzymogenes</name>
    <dbReference type="NCBI Taxonomy" id="69"/>
    <lineage>
        <taxon>Bacteria</taxon>
        <taxon>Pseudomonadati</taxon>
        <taxon>Pseudomonadota</taxon>
        <taxon>Gammaproteobacteria</taxon>
        <taxon>Lysobacterales</taxon>
        <taxon>Lysobacteraceae</taxon>
        <taxon>Lysobacter</taxon>
    </lineage>
</organism>
<accession>A0A0S2DJV1</accession>
<reference evidence="1 2" key="1">
    <citation type="submission" date="2015-11" db="EMBL/GenBank/DDBJ databases">
        <title>Genome sequences of Lysobacter enzymogenes strain C3 and Lysobacter antibioticus ATCC 29479.</title>
        <authorList>
            <person name="Kobayashi D.Y."/>
        </authorList>
    </citation>
    <scope>NUCLEOTIDE SEQUENCE [LARGE SCALE GENOMIC DNA]</scope>
    <source>
        <strain evidence="1 2">C3</strain>
    </source>
</reference>
<proteinExistence type="predicted"/>
<dbReference type="Proteomes" id="UP000061569">
    <property type="component" value="Chromosome"/>
</dbReference>
<evidence type="ECO:0000313" key="1">
    <source>
        <dbReference type="EMBL" id="ALN58812.1"/>
    </source>
</evidence>